<reference evidence="9" key="1">
    <citation type="submission" date="2022-07" db="EMBL/GenBank/DDBJ databases">
        <title>Fungi with potential for degradation of polypropylene.</title>
        <authorList>
            <person name="Gostincar C."/>
        </authorList>
    </citation>
    <scope>NUCLEOTIDE SEQUENCE</scope>
    <source>
        <strain evidence="9">EXF-13287</strain>
    </source>
</reference>
<dbReference type="GO" id="GO:0005634">
    <property type="term" value="C:nucleus"/>
    <property type="evidence" value="ECO:0007669"/>
    <property type="project" value="UniProtKB-SubCell"/>
</dbReference>
<evidence type="ECO:0000259" key="7">
    <source>
        <dbReference type="Pfam" id="PF07967"/>
    </source>
</evidence>
<dbReference type="GO" id="GO:0008270">
    <property type="term" value="F:zinc ion binding"/>
    <property type="evidence" value="ECO:0007669"/>
    <property type="project" value="UniProtKB-KW"/>
</dbReference>
<evidence type="ECO:0000256" key="6">
    <source>
        <dbReference type="SAM" id="MobiDB-lite"/>
    </source>
</evidence>
<keyword evidence="5" id="KW-0539">Nucleus</keyword>
<evidence type="ECO:0000259" key="8">
    <source>
        <dbReference type="Pfam" id="PF08600"/>
    </source>
</evidence>
<proteinExistence type="predicted"/>
<evidence type="ECO:0000313" key="9">
    <source>
        <dbReference type="EMBL" id="KAJ9165640.1"/>
    </source>
</evidence>
<dbReference type="Pfam" id="PF08600">
    <property type="entry name" value="NuBaID_C"/>
    <property type="match status" value="1"/>
</dbReference>
<feature type="region of interest" description="Disordered" evidence="6">
    <location>
        <begin position="14"/>
        <end position="108"/>
    </location>
</feature>
<feature type="compositionally biased region" description="Basic and acidic residues" evidence="6">
    <location>
        <begin position="466"/>
        <end position="477"/>
    </location>
</feature>
<feature type="compositionally biased region" description="Polar residues" evidence="6">
    <location>
        <begin position="32"/>
        <end position="41"/>
    </location>
</feature>
<dbReference type="InterPro" id="IPR013909">
    <property type="entry name" value="NuBaID_C"/>
</dbReference>
<evidence type="ECO:0000313" key="10">
    <source>
        <dbReference type="Proteomes" id="UP001174691"/>
    </source>
</evidence>
<sequence length="528" mass="57785">MNSTVKRKFASLIQGISTRPSTAASEAGADPNENSDPSSIMANDFGLLTKKRRTIEPRTLTPSKYGSLHKDRTPPSKGQTTISNITLRKWTPNGSMPPAPAKDAQPKYCPGDRDQLIKRLASFQELTDWTPKPDPVNEIEWAKRGWMCHGKELVRCILCNRELIVKLNRKEVDGKEVPVLVASEIEDALVKKYVELIVESHSEDCLWRKHGCDDSLLRLPLAHPKTALEDLRRRYDELCARKDSLPYEFNIRLPDALNLDTVLSYLPQDFFAKPPPPATTPPSATPDKPAFALALLGWQGLTNPRIGPVPNSASCHTCLRRLGLWMFKSKKVDPETNAVLVPAAMDHLDPLREHRFFCPWKNGAVQRNPGGGGGLARGGEEPKAGWELLVTVLKNDAFLRSKMEEPPSSSSSSRGHGRSKSTVLPGQRALHPETPGRPTTAGVGDTTPPPPPGMDAGEEEEEEDEATRAAKDKERWARLRKVKSLFNTKGGSRLRRAASSRPGTSGGRPATPSRPGTGQSTVGGGTAA</sequence>
<protein>
    <submittedName>
        <fullName evidence="9">Zf-C3HC-domain-containing protein</fullName>
    </submittedName>
</protein>
<dbReference type="AlphaFoldDB" id="A0AA38SEI8"/>
<dbReference type="Pfam" id="PF07967">
    <property type="entry name" value="zf-C3HC"/>
    <property type="match status" value="1"/>
</dbReference>
<feature type="compositionally biased region" description="Polar residues" evidence="6">
    <location>
        <begin position="76"/>
        <end position="86"/>
    </location>
</feature>
<evidence type="ECO:0000256" key="2">
    <source>
        <dbReference type="ARBA" id="ARBA00022723"/>
    </source>
</evidence>
<dbReference type="PANTHER" id="PTHR15835:SF6">
    <property type="entry name" value="ZINC FINGER C3HC-TYPE PROTEIN 1"/>
    <property type="match status" value="1"/>
</dbReference>
<feature type="region of interest" description="Disordered" evidence="6">
    <location>
        <begin position="402"/>
        <end position="528"/>
    </location>
</feature>
<evidence type="ECO:0000256" key="3">
    <source>
        <dbReference type="ARBA" id="ARBA00022771"/>
    </source>
</evidence>
<keyword evidence="10" id="KW-1185">Reference proteome</keyword>
<keyword evidence="2" id="KW-0479">Metal-binding</keyword>
<gene>
    <name evidence="9" type="ORF">NKR19_g144</name>
</gene>
<evidence type="ECO:0000256" key="5">
    <source>
        <dbReference type="ARBA" id="ARBA00023242"/>
    </source>
</evidence>
<dbReference type="InterPro" id="IPR012935">
    <property type="entry name" value="NuBaID_N"/>
</dbReference>
<evidence type="ECO:0000256" key="4">
    <source>
        <dbReference type="ARBA" id="ARBA00022833"/>
    </source>
</evidence>
<comment type="subcellular location">
    <subcellularLocation>
        <location evidence="1">Nucleus</location>
    </subcellularLocation>
</comment>
<feature type="domain" description="NuBaID C-terminal" evidence="8">
    <location>
        <begin position="290"/>
        <end position="397"/>
    </location>
</feature>
<feature type="compositionally biased region" description="Polar residues" evidence="6">
    <location>
        <begin position="14"/>
        <end position="24"/>
    </location>
</feature>
<keyword evidence="4" id="KW-0862">Zinc</keyword>
<accession>A0AA38SEI8</accession>
<dbReference type="Proteomes" id="UP001174691">
    <property type="component" value="Unassembled WGS sequence"/>
</dbReference>
<comment type="caution">
    <text evidence="9">The sequence shown here is derived from an EMBL/GenBank/DDBJ whole genome shotgun (WGS) entry which is preliminary data.</text>
</comment>
<dbReference type="PANTHER" id="PTHR15835">
    <property type="entry name" value="NUCLEAR-INTERACTING PARTNER OF ALK"/>
    <property type="match status" value="1"/>
</dbReference>
<evidence type="ECO:0000256" key="1">
    <source>
        <dbReference type="ARBA" id="ARBA00004123"/>
    </source>
</evidence>
<feature type="compositionally biased region" description="Acidic residues" evidence="6">
    <location>
        <begin position="456"/>
        <end position="465"/>
    </location>
</feature>
<dbReference type="EMBL" id="JANBVN010000002">
    <property type="protein sequence ID" value="KAJ9165640.1"/>
    <property type="molecule type" value="Genomic_DNA"/>
</dbReference>
<name>A0AA38SEI8_9PEZI</name>
<keyword evidence="3" id="KW-0863">Zinc-finger</keyword>
<feature type="domain" description="C3HC-type" evidence="7">
    <location>
        <begin position="110"/>
        <end position="248"/>
    </location>
</feature>
<organism evidence="9 10">
    <name type="scientific">Coniochaeta hoffmannii</name>
    <dbReference type="NCBI Taxonomy" id="91930"/>
    <lineage>
        <taxon>Eukaryota</taxon>
        <taxon>Fungi</taxon>
        <taxon>Dikarya</taxon>
        <taxon>Ascomycota</taxon>
        <taxon>Pezizomycotina</taxon>
        <taxon>Sordariomycetes</taxon>
        <taxon>Sordariomycetidae</taxon>
        <taxon>Coniochaetales</taxon>
        <taxon>Coniochaetaceae</taxon>
        <taxon>Coniochaeta</taxon>
    </lineage>
</organism>